<dbReference type="AlphaFoldDB" id="A0A3L6DD56"/>
<feature type="chain" id="PRO_5018246336" evidence="1">
    <location>
        <begin position="38"/>
        <end position="81"/>
    </location>
</feature>
<organism evidence="2 3">
    <name type="scientific">Zea mays</name>
    <name type="common">Maize</name>
    <dbReference type="NCBI Taxonomy" id="4577"/>
    <lineage>
        <taxon>Eukaryota</taxon>
        <taxon>Viridiplantae</taxon>
        <taxon>Streptophyta</taxon>
        <taxon>Embryophyta</taxon>
        <taxon>Tracheophyta</taxon>
        <taxon>Spermatophyta</taxon>
        <taxon>Magnoliopsida</taxon>
        <taxon>Liliopsida</taxon>
        <taxon>Poales</taxon>
        <taxon>Poaceae</taxon>
        <taxon>PACMAD clade</taxon>
        <taxon>Panicoideae</taxon>
        <taxon>Andropogonodae</taxon>
        <taxon>Andropogoneae</taxon>
        <taxon>Tripsacinae</taxon>
        <taxon>Zea</taxon>
    </lineage>
</organism>
<accession>A0A3L6DD56</accession>
<feature type="signal peptide" evidence="1">
    <location>
        <begin position="1"/>
        <end position="37"/>
    </location>
</feature>
<reference evidence="2 3" key="1">
    <citation type="journal article" date="2018" name="Nat. Genet.">
        <title>Extensive intraspecific gene order and gene structural variations between Mo17 and other maize genomes.</title>
        <authorList>
            <person name="Sun S."/>
            <person name="Zhou Y."/>
            <person name="Chen J."/>
            <person name="Shi J."/>
            <person name="Zhao H."/>
            <person name="Zhao H."/>
            <person name="Song W."/>
            <person name="Zhang M."/>
            <person name="Cui Y."/>
            <person name="Dong X."/>
            <person name="Liu H."/>
            <person name="Ma X."/>
            <person name="Jiao Y."/>
            <person name="Wang B."/>
            <person name="Wei X."/>
            <person name="Stein J.C."/>
            <person name="Glaubitz J.C."/>
            <person name="Lu F."/>
            <person name="Yu G."/>
            <person name="Liang C."/>
            <person name="Fengler K."/>
            <person name="Li B."/>
            <person name="Rafalski A."/>
            <person name="Schnable P.S."/>
            <person name="Ware D.H."/>
            <person name="Buckler E.S."/>
            <person name="Lai J."/>
        </authorList>
    </citation>
    <scope>NUCLEOTIDE SEQUENCE [LARGE SCALE GENOMIC DNA]</scope>
    <source>
        <strain evidence="3">cv. Missouri 17</strain>
        <tissue evidence="2">Seedling</tissue>
    </source>
</reference>
<sequence>MAPSSPRRPLRHHPSPLVVLAVAVLLVSLRISRTADGLPEAGGGGGDGLYREILRDETVQRLKELGKVRQALQPVHSFVPA</sequence>
<proteinExistence type="predicted"/>
<evidence type="ECO:0000256" key="1">
    <source>
        <dbReference type="SAM" id="SignalP"/>
    </source>
</evidence>
<gene>
    <name evidence="2" type="ORF">Zm00014a_044286</name>
</gene>
<keyword evidence="1" id="KW-0732">Signal</keyword>
<name>A0A3L6DD56_MAIZE</name>
<dbReference type="Proteomes" id="UP000251960">
    <property type="component" value="Chromosome 9"/>
</dbReference>
<dbReference type="EMBL" id="NCVQ01000010">
    <property type="protein sequence ID" value="PWZ06449.1"/>
    <property type="molecule type" value="Genomic_DNA"/>
</dbReference>
<comment type="caution">
    <text evidence="2">The sequence shown here is derived from an EMBL/GenBank/DDBJ whole genome shotgun (WGS) entry which is preliminary data.</text>
</comment>
<evidence type="ECO:0000313" key="3">
    <source>
        <dbReference type="Proteomes" id="UP000251960"/>
    </source>
</evidence>
<protein>
    <submittedName>
        <fullName evidence="2">Uncharacterized protein</fullName>
    </submittedName>
</protein>
<evidence type="ECO:0000313" key="2">
    <source>
        <dbReference type="EMBL" id="PWZ06449.1"/>
    </source>
</evidence>